<gene>
    <name evidence="2" type="ORF">NAEGRDRAFT_74352</name>
</gene>
<dbReference type="EMBL" id="GG738913">
    <property type="protein sequence ID" value="EFC37877.1"/>
    <property type="molecule type" value="Genomic_DNA"/>
</dbReference>
<sequence length="487" mass="53103">MNGTQSFTFSATLEPYLNNVKSRKRQAIFRIYLDYPNCCPDGQYNTGVPDFLLTGANPVTFTSYPDYGGGKSPDYSNERLVSSIEQLIAELARKYDGDNRIAYVQVGILGYWGEFHTYPNTTLMAPLATRLRVLSAFYNNFNITKLLVSQDSMQYFCPPLAGTTKNAGCDVSVTSAPYPTVSYPSIGFHDDAFADSTYSATSGKDYYFYNRLQSRIPDINSFLTASNGGKGGGVMGGELYPSYQSKIFKTTWTGQDFSQCVKKTNATWLLNDYVFSTLANSPTTEWYAARNASLMLGYAFTLRNVEMTSITSTSLTLTFGMENIGSAPFPYLDINLAVYLKNATTKALIASNEATSIYQLTPASGSQNIKVNLKWSTPITTSPYVYVNLKSKQVPSTIPIAFAVSGAPTDGSDFLVISTVEQISTNGTTPTPSPTPSPQSSVKTSSSTGNNGGIKTGNSTRTVSESSLNSYVSSWIIFAISLIYLIY</sequence>
<dbReference type="AlphaFoldDB" id="D2VZ43"/>
<dbReference type="OrthoDB" id="10261116at2759"/>
<accession>D2VZ43</accession>
<feature type="compositionally biased region" description="Low complexity" evidence="1">
    <location>
        <begin position="438"/>
        <end position="449"/>
    </location>
</feature>
<organism evidence="3">
    <name type="scientific">Naegleria gruberi</name>
    <name type="common">Amoeba</name>
    <dbReference type="NCBI Taxonomy" id="5762"/>
    <lineage>
        <taxon>Eukaryota</taxon>
        <taxon>Discoba</taxon>
        <taxon>Heterolobosea</taxon>
        <taxon>Tetramitia</taxon>
        <taxon>Eutetramitia</taxon>
        <taxon>Vahlkampfiidae</taxon>
        <taxon>Naegleria</taxon>
    </lineage>
</organism>
<evidence type="ECO:0000256" key="1">
    <source>
        <dbReference type="SAM" id="MobiDB-lite"/>
    </source>
</evidence>
<protein>
    <submittedName>
        <fullName evidence="2">Predicted protein</fullName>
    </submittedName>
</protein>
<dbReference type="Proteomes" id="UP000006671">
    <property type="component" value="Unassembled WGS sequence"/>
</dbReference>
<reference evidence="2 3" key="1">
    <citation type="journal article" date="2010" name="Cell">
        <title>The genome of Naegleria gruberi illuminates early eukaryotic versatility.</title>
        <authorList>
            <person name="Fritz-Laylin L.K."/>
            <person name="Prochnik S.E."/>
            <person name="Ginger M.L."/>
            <person name="Dacks J.B."/>
            <person name="Carpenter M.L."/>
            <person name="Field M.C."/>
            <person name="Kuo A."/>
            <person name="Paredez A."/>
            <person name="Chapman J."/>
            <person name="Pham J."/>
            <person name="Shu S."/>
            <person name="Neupane R."/>
            <person name="Cipriano M."/>
            <person name="Mancuso J."/>
            <person name="Tu H."/>
            <person name="Salamov A."/>
            <person name="Lindquist E."/>
            <person name="Shapiro H."/>
            <person name="Lucas S."/>
            <person name="Grigoriev I.V."/>
            <person name="Cande W.Z."/>
            <person name="Fulton C."/>
            <person name="Rokhsar D.S."/>
            <person name="Dawson S.C."/>
        </authorList>
    </citation>
    <scope>NUCLEOTIDE SEQUENCE [LARGE SCALE GENOMIC DNA]</scope>
    <source>
        <strain evidence="2 3">NEG-M</strain>
    </source>
</reference>
<dbReference type="InParanoid" id="D2VZ43"/>
<proteinExistence type="predicted"/>
<dbReference type="RefSeq" id="XP_002670621.1">
    <property type="nucleotide sequence ID" value="XM_002670575.1"/>
</dbReference>
<evidence type="ECO:0000313" key="2">
    <source>
        <dbReference type="EMBL" id="EFC37877.1"/>
    </source>
</evidence>
<dbReference type="VEuPathDB" id="AmoebaDB:NAEGRDRAFT_74352"/>
<dbReference type="GeneID" id="8863351"/>
<feature type="region of interest" description="Disordered" evidence="1">
    <location>
        <begin position="425"/>
        <end position="461"/>
    </location>
</feature>
<dbReference type="eggNOG" id="ENOG502S9KB">
    <property type="taxonomic scope" value="Eukaryota"/>
</dbReference>
<dbReference type="OMA" id="PSIGFHD"/>
<dbReference type="KEGG" id="ngr:NAEGRDRAFT_74352"/>
<evidence type="ECO:0000313" key="3">
    <source>
        <dbReference type="Proteomes" id="UP000006671"/>
    </source>
</evidence>
<name>D2VZ43_NAEGR</name>
<keyword evidence="3" id="KW-1185">Reference proteome</keyword>